<dbReference type="Gene3D" id="3.40.50.1240">
    <property type="entry name" value="Phosphoglycerate mutase-like"/>
    <property type="match status" value="1"/>
</dbReference>
<evidence type="ECO:0000313" key="2">
    <source>
        <dbReference type="Proteomes" id="UP000177269"/>
    </source>
</evidence>
<protein>
    <submittedName>
        <fullName evidence="1">Uncharacterized protein</fullName>
    </submittedName>
</protein>
<evidence type="ECO:0000313" key="1">
    <source>
        <dbReference type="EMBL" id="OHA42608.1"/>
    </source>
</evidence>
<comment type="caution">
    <text evidence="1">The sequence shown here is derived from an EMBL/GenBank/DDBJ whole genome shotgun (WGS) entry which is preliminary data.</text>
</comment>
<dbReference type="CDD" id="cd07040">
    <property type="entry name" value="HP"/>
    <property type="match status" value="1"/>
</dbReference>
<organism evidence="1 2">
    <name type="scientific">Candidatus Taylorbacteria bacterium RIFCSPLOWO2_12_FULL_43_20</name>
    <dbReference type="NCBI Taxonomy" id="1802332"/>
    <lineage>
        <taxon>Bacteria</taxon>
        <taxon>Candidatus Tayloriibacteriota</taxon>
    </lineage>
</organism>
<dbReference type="InterPro" id="IPR029033">
    <property type="entry name" value="His_PPase_superfam"/>
</dbReference>
<dbReference type="Pfam" id="PF00300">
    <property type="entry name" value="His_Phos_1"/>
    <property type="match status" value="1"/>
</dbReference>
<sequence>MKNIETATSVERKEFGKNVHVVLEFLRHATPGKNPDGTSADFITEGGKEMAKELGKTRPEEEKIAGYSSPAKRAQETGDLYLDNTDESIEVINRKLSEIPAGYPKQKEGNTFRMKTKQELAPVAGFAKIMPLAQAYAKEQKEAGSKTDALTHIIQFYLDNPELCRENGVDLPRDSASAIAYRVATELRMTERLYEDTDIRLINVSHGPKLEPFLKEIVGFEKLEDIGGAVKEGEGLQFEVDIDDQKNKKVTLVFRDKKYELTPRQIDTISELSEEYKEKMKGEKEKTQ</sequence>
<dbReference type="InterPro" id="IPR013078">
    <property type="entry name" value="His_Pase_superF_clade-1"/>
</dbReference>
<proteinExistence type="predicted"/>
<name>A0A1G2P2N7_9BACT</name>
<reference evidence="1 2" key="1">
    <citation type="journal article" date="2016" name="Nat. Commun.">
        <title>Thousands of microbial genomes shed light on interconnected biogeochemical processes in an aquifer system.</title>
        <authorList>
            <person name="Anantharaman K."/>
            <person name="Brown C.T."/>
            <person name="Hug L.A."/>
            <person name="Sharon I."/>
            <person name="Castelle C.J."/>
            <person name="Probst A.J."/>
            <person name="Thomas B.C."/>
            <person name="Singh A."/>
            <person name="Wilkins M.J."/>
            <person name="Karaoz U."/>
            <person name="Brodie E.L."/>
            <person name="Williams K.H."/>
            <person name="Hubbard S.S."/>
            <person name="Banfield J.F."/>
        </authorList>
    </citation>
    <scope>NUCLEOTIDE SEQUENCE [LARGE SCALE GENOMIC DNA]</scope>
</reference>
<gene>
    <name evidence="1" type="ORF">A3G52_00120</name>
</gene>
<dbReference type="AlphaFoldDB" id="A0A1G2P2N7"/>
<dbReference type="EMBL" id="MHSK01000009">
    <property type="protein sequence ID" value="OHA42608.1"/>
    <property type="molecule type" value="Genomic_DNA"/>
</dbReference>
<dbReference type="SUPFAM" id="SSF53254">
    <property type="entry name" value="Phosphoglycerate mutase-like"/>
    <property type="match status" value="1"/>
</dbReference>
<dbReference type="Proteomes" id="UP000177269">
    <property type="component" value="Unassembled WGS sequence"/>
</dbReference>
<accession>A0A1G2P2N7</accession>